<reference evidence="1" key="1">
    <citation type="submission" date="2019-09" db="EMBL/GenBank/DDBJ databases">
        <title>Draft genome sequences of 48 bacterial type strains from the CCUG.</title>
        <authorList>
            <person name="Tunovic T."/>
            <person name="Pineiro-Iglesias B."/>
            <person name="Unosson C."/>
            <person name="Inganas E."/>
            <person name="Ohlen M."/>
            <person name="Cardew S."/>
            <person name="Jensie-Markopoulos S."/>
            <person name="Salva-Serra F."/>
            <person name="Jaen-Luchoro D."/>
            <person name="Karlsson R."/>
            <person name="Svensson-Stadler L."/>
            <person name="Chun J."/>
            <person name="Moore E."/>
        </authorList>
    </citation>
    <scope>NUCLEOTIDE SEQUENCE</scope>
    <source>
        <strain evidence="1">CCUG 50899</strain>
    </source>
</reference>
<proteinExistence type="predicted"/>
<name>A0A643EZ08_9HYPH</name>
<comment type="caution">
    <text evidence="1">The sequence shown here is derived from an EMBL/GenBank/DDBJ whole genome shotgun (WGS) entry which is preliminary data.</text>
</comment>
<gene>
    <name evidence="1" type="ORF">F7Q93_15650</name>
</gene>
<accession>A0A643EZ08</accession>
<sequence>MREFDLLTDRSGGDGGCQSIICTKEGPDCPGPQRLFQKSPCRSANGNLPPFRCSRTFKYAALRYSKITIFASACRFLIQTLIRNIRNDAGVIPPAPDAGLRSWRLHVSTGVRRRACGSAHRTPAS</sequence>
<organism evidence="1">
    <name type="scientific">Brucella pituitosa</name>
    <dbReference type="NCBI Taxonomy" id="571256"/>
    <lineage>
        <taxon>Bacteria</taxon>
        <taxon>Pseudomonadati</taxon>
        <taxon>Pseudomonadota</taxon>
        <taxon>Alphaproteobacteria</taxon>
        <taxon>Hyphomicrobiales</taxon>
        <taxon>Brucellaceae</taxon>
        <taxon>Brucella/Ochrobactrum group</taxon>
        <taxon>Brucella</taxon>
    </lineage>
</organism>
<evidence type="ECO:0000313" key="1">
    <source>
        <dbReference type="EMBL" id="KAB0570659.1"/>
    </source>
</evidence>
<protein>
    <submittedName>
        <fullName evidence="1">Uncharacterized protein</fullName>
    </submittedName>
</protein>
<dbReference type="AlphaFoldDB" id="A0A643EZ08"/>
<dbReference type="EMBL" id="VZPE01000006">
    <property type="protein sequence ID" value="KAB0570659.1"/>
    <property type="molecule type" value="Genomic_DNA"/>
</dbReference>